<gene>
    <name evidence="1" type="ORF">WJX74_001281</name>
</gene>
<accession>A0AAW1RAN6</accession>
<dbReference type="Proteomes" id="UP001438707">
    <property type="component" value="Unassembled WGS sequence"/>
</dbReference>
<dbReference type="EMBL" id="JALJOS010000015">
    <property type="protein sequence ID" value="KAK9830663.1"/>
    <property type="molecule type" value="Genomic_DNA"/>
</dbReference>
<organism evidence="1 2">
    <name type="scientific">Apatococcus lobatus</name>
    <dbReference type="NCBI Taxonomy" id="904363"/>
    <lineage>
        <taxon>Eukaryota</taxon>
        <taxon>Viridiplantae</taxon>
        <taxon>Chlorophyta</taxon>
        <taxon>core chlorophytes</taxon>
        <taxon>Trebouxiophyceae</taxon>
        <taxon>Chlorellales</taxon>
        <taxon>Chlorellaceae</taxon>
        <taxon>Apatococcus</taxon>
    </lineage>
</organism>
<keyword evidence="2" id="KW-1185">Reference proteome</keyword>
<dbReference type="AlphaFoldDB" id="A0AAW1RAN6"/>
<name>A0AAW1RAN6_9CHLO</name>
<comment type="caution">
    <text evidence="1">The sequence shown here is derived from an EMBL/GenBank/DDBJ whole genome shotgun (WGS) entry which is preliminary data.</text>
</comment>
<reference evidence="1 2" key="1">
    <citation type="journal article" date="2024" name="Nat. Commun.">
        <title>Phylogenomics reveals the evolutionary origins of lichenization in chlorophyte algae.</title>
        <authorList>
            <person name="Puginier C."/>
            <person name="Libourel C."/>
            <person name="Otte J."/>
            <person name="Skaloud P."/>
            <person name="Haon M."/>
            <person name="Grisel S."/>
            <person name="Petersen M."/>
            <person name="Berrin J.G."/>
            <person name="Delaux P.M."/>
            <person name="Dal Grande F."/>
            <person name="Keller J."/>
        </authorList>
    </citation>
    <scope>NUCLEOTIDE SEQUENCE [LARGE SCALE GENOMIC DNA]</scope>
    <source>
        <strain evidence="1 2">SAG 2145</strain>
    </source>
</reference>
<proteinExistence type="predicted"/>
<evidence type="ECO:0000313" key="2">
    <source>
        <dbReference type="Proteomes" id="UP001438707"/>
    </source>
</evidence>
<evidence type="ECO:0000313" key="1">
    <source>
        <dbReference type="EMBL" id="KAK9830663.1"/>
    </source>
</evidence>
<protein>
    <submittedName>
        <fullName evidence="1">Uncharacterized protein</fullName>
    </submittedName>
</protein>
<sequence>MSGLIDLLQLLPSTSDSPQEQNNELDAFARSLFTPALSAGSAAASSAPVLLAENAARGDAIEPRLAAGIRATAQSEPPEGLTAVATSSGEVAAVHQGDASEEANAAGLQVQPRGVPYLPSAQNGRRAAAQLRPVKPRKVYSRHKNQAAGQAALMSAAVSGVTSMTPFQRRPTTGNAEVQLAHAIAGLEQPQAQAYMLTSMQQAAAARGHGQTRTALLRAQNLQELYPQPGWEPVVPAQGGIMRVYKAIAQGCLGHVLSTRVLSAPVSLGQLAAMPFPDKMDLLDKVTACIKQAQGRRSHPDNAADMLSLELTGDFVLLGAVFFNTSQPDMLRDQRPLRLSAPGAHPLQMGELGMNTRQLSLARSIYLEQTSDMARIASEREQLLHVIACHSSTACTGQPCSEIHLALMEAVAALQDNAAEQQEVWLHGMRRFIFQVCSPLNIQKIILAYYPRFPDLPGALQQLSDNI</sequence>